<keyword evidence="2" id="KW-1185">Reference proteome</keyword>
<evidence type="ECO:0000313" key="1">
    <source>
        <dbReference type="EMBL" id="MFC6314329.1"/>
    </source>
</evidence>
<gene>
    <name evidence="1" type="ORF">ACFQHW_01925</name>
</gene>
<dbReference type="RefSeq" id="WP_125596884.1">
    <property type="nucleotide sequence ID" value="NZ_JBHSSM010000005.1"/>
</dbReference>
<dbReference type="EMBL" id="JBHSSM010000005">
    <property type="protein sequence ID" value="MFC6314329.1"/>
    <property type="molecule type" value="Genomic_DNA"/>
</dbReference>
<accession>A0ABW1UK73</accession>
<organism evidence="1 2">
    <name type="scientific">Lapidilactobacillus achengensis</name>
    <dbReference type="NCBI Taxonomy" id="2486000"/>
    <lineage>
        <taxon>Bacteria</taxon>
        <taxon>Bacillati</taxon>
        <taxon>Bacillota</taxon>
        <taxon>Bacilli</taxon>
        <taxon>Lactobacillales</taxon>
        <taxon>Lactobacillaceae</taxon>
        <taxon>Lapidilactobacillus</taxon>
    </lineage>
</organism>
<reference evidence="2" key="1">
    <citation type="journal article" date="2019" name="Int. J. Syst. Evol. Microbiol.">
        <title>The Global Catalogue of Microorganisms (GCM) 10K type strain sequencing project: providing services to taxonomists for standard genome sequencing and annotation.</title>
        <authorList>
            <consortium name="The Broad Institute Genomics Platform"/>
            <consortium name="The Broad Institute Genome Sequencing Center for Infectious Disease"/>
            <person name="Wu L."/>
            <person name="Ma J."/>
        </authorList>
    </citation>
    <scope>NUCLEOTIDE SEQUENCE [LARGE SCALE GENOMIC DNA]</scope>
    <source>
        <strain evidence="2">CCM 8897</strain>
    </source>
</reference>
<protein>
    <submittedName>
        <fullName evidence="1">Uncharacterized protein</fullName>
    </submittedName>
</protein>
<comment type="caution">
    <text evidence="1">The sequence shown here is derived from an EMBL/GenBank/DDBJ whole genome shotgun (WGS) entry which is preliminary data.</text>
</comment>
<dbReference type="Proteomes" id="UP001596310">
    <property type="component" value="Unassembled WGS sequence"/>
</dbReference>
<name>A0ABW1UK73_9LACO</name>
<evidence type="ECO:0000313" key="2">
    <source>
        <dbReference type="Proteomes" id="UP001596310"/>
    </source>
</evidence>
<sequence length="145" mass="16130">MANKMQQKAMHYGVTINQVVERTEQIQEELDPMFRALKDALAADQVATMAPVKYTETRDVFTERSAEYQQLCARLAKGTAPARLMGNHKLLVAAYQDFADGCQAMAASLHEDQTVDQAAFAAAEAQQDDATERMSKYLQRITALV</sequence>
<proteinExistence type="predicted"/>